<evidence type="ECO:0000313" key="2">
    <source>
        <dbReference type="EMBL" id="OQS01504.1"/>
    </source>
</evidence>
<dbReference type="EMBL" id="JNBR01000006">
    <property type="protein sequence ID" value="OQS01504.1"/>
    <property type="molecule type" value="Genomic_DNA"/>
</dbReference>
<feature type="region of interest" description="Disordered" evidence="1">
    <location>
        <begin position="265"/>
        <end position="298"/>
    </location>
</feature>
<evidence type="ECO:0008006" key="4">
    <source>
        <dbReference type="Google" id="ProtNLM"/>
    </source>
</evidence>
<evidence type="ECO:0000256" key="1">
    <source>
        <dbReference type="SAM" id="MobiDB-lite"/>
    </source>
</evidence>
<accession>A0A1V9ZU37</accession>
<protein>
    <recommendedName>
        <fullName evidence="4">F5/8 type C domain-containing protein</fullName>
    </recommendedName>
</protein>
<keyword evidence="3" id="KW-1185">Reference proteome</keyword>
<comment type="caution">
    <text evidence="2">The sequence shown here is derived from an EMBL/GenBank/DDBJ whole genome shotgun (WGS) entry which is preliminary data.</text>
</comment>
<gene>
    <name evidence="2" type="ORF">ACHHYP_00655</name>
</gene>
<organism evidence="2 3">
    <name type="scientific">Achlya hypogyna</name>
    <name type="common">Oomycete</name>
    <name type="synonym">Protoachlya hypogyna</name>
    <dbReference type="NCBI Taxonomy" id="1202772"/>
    <lineage>
        <taxon>Eukaryota</taxon>
        <taxon>Sar</taxon>
        <taxon>Stramenopiles</taxon>
        <taxon>Oomycota</taxon>
        <taxon>Saprolegniomycetes</taxon>
        <taxon>Saprolegniales</taxon>
        <taxon>Achlyaceae</taxon>
        <taxon>Achlya</taxon>
    </lineage>
</organism>
<dbReference type="OrthoDB" id="73235at2759"/>
<dbReference type="STRING" id="1202772.A0A1V9ZU37"/>
<dbReference type="Proteomes" id="UP000243579">
    <property type="component" value="Unassembled WGS sequence"/>
</dbReference>
<dbReference type="AlphaFoldDB" id="A0A1V9ZU37"/>
<evidence type="ECO:0000313" key="3">
    <source>
        <dbReference type="Proteomes" id="UP000243579"/>
    </source>
</evidence>
<feature type="compositionally biased region" description="Polar residues" evidence="1">
    <location>
        <begin position="274"/>
        <end position="290"/>
    </location>
</feature>
<sequence length="946" mass="104645">MTGAIAAPTDRPELRTFAAIVCRDCLYLEFPGCDVHGLLYTDPVIENAELHAKCPKCSAATHNQRPFREGCRRCKGKTSIRMWNSSGNEVAQAFRYFPARVEEIDHAVLQCEEKACSSVIFPSSREVLTTRTSLAPLVTSTQRVLKVSNFQLGMPHISGCPRHGMPLQAMAVRLPKSELKFVLERIDMCPLPATICAGPTYRKRQLATPQDTNQLHQIYLRLLTTLLKSFDCHSLSAIEPLKQIGLIFAKSDVMAIFNDWAPPSDVPRTEIAPQRTTASAQSDDQHSPSSVIEPGPSYWKAPCDGAAPVELEMVFEPPITVWAVALRWHPAHVCGSFTVHASSDGGRSYEAIAAVLKPAPEQRITLASGIENVSRVKLVLAAPDGTPTIYGLESLRVFDSKLELLYTPPNQLLQDLMAWISAATQSTHAAVRVLALQLLQKVALVSGSLCGLLHVVKCLLVASETELDVDETVAFVSQLSQSIQKVMMQSNSCADHARLEKRIIQQMSVTLQDEVTRRTIQILQNIPGLEVYSPMQATRPSFHVHAATGDEHQLRPPEPSTPVAKAIDDPNDTETSIQQYPVLVVLLCQHSFLKAIRTRTELAMVLLSVLSELSVWQMQRMQKPEVFVGRREEELSRLEDPFSVQVCPELFALCHDLLETILAPWLSPHDAGRRARYDHIVDTSGHFQTHLAQAHPPLEQQFTPTTMGLAVLQIITANVRRLVLSQVNPVDVGLGMLDESNQPLVPMIASLEQLIGLGTKQADPLFALSLQAAAAIEVGMEAFYPSPQQRTALLTTRMGAGATLEFQLRWPVQEREQEDPRYERLILLLQLMCIQRGFGHALRGHWGVFLHLVVQVPPVASTGDILSHEVAECVRQAGFAGWRVVAGAQEISITLQRHLHWNRVEKMSHDSGSAWIRVYPKDVAAFADVLAEVEAFATAQSSLKKT</sequence>
<reference evidence="2 3" key="1">
    <citation type="journal article" date="2014" name="Genome Biol. Evol.">
        <title>The secreted proteins of Achlya hypogyna and Thraustotheca clavata identify the ancestral oomycete secretome and reveal gene acquisitions by horizontal gene transfer.</title>
        <authorList>
            <person name="Misner I."/>
            <person name="Blouin N."/>
            <person name="Leonard G."/>
            <person name="Richards T.A."/>
            <person name="Lane C.E."/>
        </authorList>
    </citation>
    <scope>NUCLEOTIDE SEQUENCE [LARGE SCALE GENOMIC DNA]</scope>
    <source>
        <strain evidence="2 3">ATCC 48635</strain>
    </source>
</reference>
<proteinExistence type="predicted"/>
<name>A0A1V9ZU37_ACHHY</name>